<dbReference type="Proteomes" id="UP000823941">
    <property type="component" value="Chromosome 5"/>
</dbReference>
<evidence type="ECO:0000256" key="1">
    <source>
        <dbReference type="SAM" id="SignalP"/>
    </source>
</evidence>
<proteinExistence type="predicted"/>
<organism evidence="2 3">
    <name type="scientific">Plutella xylostella</name>
    <name type="common">Diamondback moth</name>
    <name type="synonym">Plutella maculipennis</name>
    <dbReference type="NCBI Taxonomy" id="51655"/>
    <lineage>
        <taxon>Eukaryota</taxon>
        <taxon>Metazoa</taxon>
        <taxon>Ecdysozoa</taxon>
        <taxon>Arthropoda</taxon>
        <taxon>Hexapoda</taxon>
        <taxon>Insecta</taxon>
        <taxon>Pterygota</taxon>
        <taxon>Neoptera</taxon>
        <taxon>Endopterygota</taxon>
        <taxon>Lepidoptera</taxon>
        <taxon>Glossata</taxon>
        <taxon>Ditrysia</taxon>
        <taxon>Yponomeutoidea</taxon>
        <taxon>Plutellidae</taxon>
        <taxon>Plutella</taxon>
    </lineage>
</organism>
<name>A0ABQ7QZ01_PLUXY</name>
<keyword evidence="1" id="KW-0732">Signal</keyword>
<accession>A0ABQ7QZ01</accession>
<evidence type="ECO:0000313" key="2">
    <source>
        <dbReference type="EMBL" id="KAG7310284.1"/>
    </source>
</evidence>
<feature type="chain" id="PRO_5047288562" evidence="1">
    <location>
        <begin position="20"/>
        <end position="197"/>
    </location>
</feature>
<evidence type="ECO:0000313" key="3">
    <source>
        <dbReference type="Proteomes" id="UP000823941"/>
    </source>
</evidence>
<keyword evidence="3" id="KW-1185">Reference proteome</keyword>
<gene>
    <name evidence="2" type="ORF">JYU34_003038</name>
</gene>
<dbReference type="EMBL" id="JAHIBW010000005">
    <property type="protein sequence ID" value="KAG7310284.1"/>
    <property type="molecule type" value="Genomic_DNA"/>
</dbReference>
<sequence>MSRHFLCLLLQSSILLCASQPLDVNDQDASSTLNTYFPSVHESSSDSTMPEQTTTPTASTITIDAIQTTVKNAHKQALARKQEPLCIVKLYNTVSNAVNLFIWSGQLMILLRKVGACVVNALMDIVSRFVPSPLMPLVASAAGSLYPFESVVMLQQRLPLSGYRRALAAATDAFLRTFEKYKLNVIDDYYDRYKAIQ</sequence>
<comment type="caution">
    <text evidence="2">The sequence shown here is derived from an EMBL/GenBank/DDBJ whole genome shotgun (WGS) entry which is preliminary data.</text>
</comment>
<protein>
    <submittedName>
        <fullName evidence="2">Uncharacterized protein</fullName>
    </submittedName>
</protein>
<feature type="signal peptide" evidence="1">
    <location>
        <begin position="1"/>
        <end position="19"/>
    </location>
</feature>
<reference evidence="2 3" key="1">
    <citation type="submission" date="2021-06" db="EMBL/GenBank/DDBJ databases">
        <title>A haploid diamondback moth (Plutella xylostella L.) genome assembly resolves 31 chromosomes and identifies a diamide resistance mutation.</title>
        <authorList>
            <person name="Ward C.M."/>
            <person name="Perry K.D."/>
            <person name="Baker G."/>
            <person name="Powis K."/>
            <person name="Heckel D.G."/>
            <person name="Baxter S.W."/>
        </authorList>
    </citation>
    <scope>NUCLEOTIDE SEQUENCE [LARGE SCALE GENOMIC DNA]</scope>
    <source>
        <strain evidence="2 3">LV</strain>
        <tissue evidence="2">Single pupa</tissue>
    </source>
</reference>